<dbReference type="AlphaFoldDB" id="A0A382UHD2"/>
<accession>A0A382UHD2</accession>
<dbReference type="InterPro" id="IPR013154">
    <property type="entry name" value="ADH-like_N"/>
</dbReference>
<gene>
    <name evidence="5" type="ORF">METZ01_LOCUS385965</name>
</gene>
<dbReference type="Pfam" id="PF08240">
    <property type="entry name" value="ADH_N"/>
    <property type="match status" value="1"/>
</dbReference>
<keyword evidence="1" id="KW-0479">Metal-binding</keyword>
<evidence type="ECO:0000259" key="4">
    <source>
        <dbReference type="Pfam" id="PF08240"/>
    </source>
</evidence>
<dbReference type="GO" id="GO:0008270">
    <property type="term" value="F:zinc ion binding"/>
    <property type="evidence" value="ECO:0007669"/>
    <property type="project" value="InterPro"/>
</dbReference>
<dbReference type="Gene3D" id="3.90.180.10">
    <property type="entry name" value="Medium-chain alcohol dehydrogenases, catalytic domain"/>
    <property type="match status" value="1"/>
</dbReference>
<keyword evidence="2" id="KW-0862">Zinc</keyword>
<proteinExistence type="predicted"/>
<dbReference type="GO" id="GO:0016491">
    <property type="term" value="F:oxidoreductase activity"/>
    <property type="evidence" value="ECO:0007669"/>
    <property type="project" value="UniProtKB-KW"/>
</dbReference>
<dbReference type="InterPro" id="IPR002328">
    <property type="entry name" value="ADH_Zn_CS"/>
</dbReference>
<feature type="non-terminal residue" evidence="5">
    <location>
        <position position="96"/>
    </location>
</feature>
<name>A0A382UHD2_9ZZZZ</name>
<dbReference type="EMBL" id="UINC01143911">
    <property type="protein sequence ID" value="SVD33111.1"/>
    <property type="molecule type" value="Genomic_DNA"/>
</dbReference>
<reference evidence="5" key="1">
    <citation type="submission" date="2018-05" db="EMBL/GenBank/DDBJ databases">
        <authorList>
            <person name="Lanie J.A."/>
            <person name="Ng W.-L."/>
            <person name="Kazmierczak K.M."/>
            <person name="Andrzejewski T.M."/>
            <person name="Davidsen T.M."/>
            <person name="Wayne K.J."/>
            <person name="Tettelin H."/>
            <person name="Glass J.I."/>
            <person name="Rusch D."/>
            <person name="Podicherti R."/>
            <person name="Tsui H.-C.T."/>
            <person name="Winkler M.E."/>
        </authorList>
    </citation>
    <scope>NUCLEOTIDE SEQUENCE</scope>
</reference>
<protein>
    <recommendedName>
        <fullName evidence="4">Alcohol dehydrogenase-like N-terminal domain-containing protein</fullName>
    </recommendedName>
</protein>
<sequence length="96" mass="10082">MKIKAAVLTAMETPKPYADSQPVEIAEVELAPPSAGEVLVEIRAAGVCHSDLSIINGSRPRPLPMVLGHEAAGVVAEVGKDVRGLKKGDHVVFVFV</sequence>
<dbReference type="PANTHER" id="PTHR43401:SF2">
    <property type="entry name" value="L-THREONINE 3-DEHYDROGENASE"/>
    <property type="match status" value="1"/>
</dbReference>
<evidence type="ECO:0000256" key="3">
    <source>
        <dbReference type="ARBA" id="ARBA00023002"/>
    </source>
</evidence>
<evidence type="ECO:0000256" key="2">
    <source>
        <dbReference type="ARBA" id="ARBA00022833"/>
    </source>
</evidence>
<feature type="domain" description="Alcohol dehydrogenase-like N-terminal" evidence="4">
    <location>
        <begin position="35"/>
        <end position="92"/>
    </location>
</feature>
<dbReference type="InterPro" id="IPR050129">
    <property type="entry name" value="Zn_alcohol_dh"/>
</dbReference>
<dbReference type="PROSITE" id="PS00059">
    <property type="entry name" value="ADH_ZINC"/>
    <property type="match status" value="1"/>
</dbReference>
<evidence type="ECO:0000256" key="1">
    <source>
        <dbReference type="ARBA" id="ARBA00022723"/>
    </source>
</evidence>
<dbReference type="InterPro" id="IPR011032">
    <property type="entry name" value="GroES-like_sf"/>
</dbReference>
<organism evidence="5">
    <name type="scientific">marine metagenome</name>
    <dbReference type="NCBI Taxonomy" id="408172"/>
    <lineage>
        <taxon>unclassified sequences</taxon>
        <taxon>metagenomes</taxon>
        <taxon>ecological metagenomes</taxon>
    </lineage>
</organism>
<dbReference type="SUPFAM" id="SSF50129">
    <property type="entry name" value="GroES-like"/>
    <property type="match status" value="1"/>
</dbReference>
<keyword evidence="3" id="KW-0560">Oxidoreductase</keyword>
<dbReference type="PANTHER" id="PTHR43401">
    <property type="entry name" value="L-THREONINE 3-DEHYDROGENASE"/>
    <property type="match status" value="1"/>
</dbReference>
<evidence type="ECO:0000313" key="5">
    <source>
        <dbReference type="EMBL" id="SVD33111.1"/>
    </source>
</evidence>